<organism evidence="1 2">
    <name type="scientific">Adhaeribacter terreus</name>
    <dbReference type="NCBI Taxonomy" id="529703"/>
    <lineage>
        <taxon>Bacteria</taxon>
        <taxon>Pseudomonadati</taxon>
        <taxon>Bacteroidota</taxon>
        <taxon>Cytophagia</taxon>
        <taxon>Cytophagales</taxon>
        <taxon>Hymenobacteraceae</taxon>
        <taxon>Adhaeribacter</taxon>
    </lineage>
</organism>
<dbReference type="NCBIfam" id="NF005841">
    <property type="entry name" value="PRK07758.1"/>
    <property type="match status" value="1"/>
</dbReference>
<proteinExistence type="predicted"/>
<comment type="caution">
    <text evidence="1">The sequence shown here is derived from an EMBL/GenBank/DDBJ whole genome shotgun (WGS) entry which is preliminary data.</text>
</comment>
<keyword evidence="2" id="KW-1185">Reference proteome</keyword>
<dbReference type="Gene3D" id="1.10.150.20">
    <property type="entry name" value="5' to 3' exonuclease, C-terminal subdomain"/>
    <property type="match status" value="1"/>
</dbReference>
<keyword evidence="1" id="KW-0240">DNA-directed RNA polymerase</keyword>
<keyword evidence="1" id="KW-0804">Transcription</keyword>
<reference evidence="2" key="1">
    <citation type="journal article" date="2019" name="Int. J. Syst. Evol. Microbiol.">
        <title>The Global Catalogue of Microorganisms (GCM) 10K type strain sequencing project: providing services to taxonomists for standard genome sequencing and annotation.</title>
        <authorList>
            <consortium name="The Broad Institute Genomics Platform"/>
            <consortium name="The Broad Institute Genome Sequencing Center for Infectious Disease"/>
            <person name="Wu L."/>
            <person name="Ma J."/>
        </authorList>
    </citation>
    <scope>NUCLEOTIDE SEQUENCE [LARGE SCALE GENOMIC DNA]</scope>
    <source>
        <strain evidence="2">KACC 12602</strain>
    </source>
</reference>
<dbReference type="RefSeq" id="WP_378015993.1">
    <property type="nucleotide sequence ID" value="NZ_JBHSKT010000002.1"/>
</dbReference>
<evidence type="ECO:0000313" key="2">
    <source>
        <dbReference type="Proteomes" id="UP001596161"/>
    </source>
</evidence>
<dbReference type="GO" id="GO:0000428">
    <property type="term" value="C:DNA-directed RNA polymerase complex"/>
    <property type="evidence" value="ECO:0007669"/>
    <property type="project" value="UniProtKB-KW"/>
</dbReference>
<accession>A0ABW0E5K2</accession>
<evidence type="ECO:0000313" key="1">
    <source>
        <dbReference type="EMBL" id="MFC5269612.1"/>
    </source>
</evidence>
<name>A0ABW0E5K2_9BACT</name>
<dbReference type="SUPFAM" id="SSF47789">
    <property type="entry name" value="C-terminal domain of RNA polymerase alpha subunit"/>
    <property type="match status" value="1"/>
</dbReference>
<dbReference type="Proteomes" id="UP001596161">
    <property type="component" value="Unassembled WGS sequence"/>
</dbReference>
<protein>
    <submittedName>
        <fullName evidence="1">DNA-directed RNA polymerase subunit alpha C-terminal domain-containing protein</fullName>
    </submittedName>
</protein>
<gene>
    <name evidence="1" type="ORF">ACFPIB_03255</name>
</gene>
<dbReference type="EMBL" id="JBHSKT010000002">
    <property type="protein sequence ID" value="MFC5269612.1"/>
    <property type="molecule type" value="Genomic_DNA"/>
</dbReference>
<sequence length="97" mass="10495">MPSTPKLKTCENGHQFYKSSECPTCPVCEKENKPESGFMAAIAAPARRALQNKGITSLQQLSEFSEKEILELHGIGKTSLPKLRDALATAGLAFKSS</sequence>